<comment type="caution">
    <text evidence="2">The sequence shown here is derived from an EMBL/GenBank/DDBJ whole genome shotgun (WGS) entry which is preliminary data.</text>
</comment>
<reference evidence="2 3" key="1">
    <citation type="journal article" date="2019" name="Genome Biol. Evol.">
        <title>Insights into the evolution of the New World diploid cottons (Gossypium, subgenus Houzingenia) based on genome sequencing.</title>
        <authorList>
            <person name="Grover C.E."/>
            <person name="Arick M.A. 2nd"/>
            <person name="Thrash A."/>
            <person name="Conover J.L."/>
            <person name="Sanders W.S."/>
            <person name="Peterson D.G."/>
            <person name="Frelichowski J.E."/>
            <person name="Scheffler J.A."/>
            <person name="Scheffler B.E."/>
            <person name="Wendel J.F."/>
        </authorList>
    </citation>
    <scope>NUCLEOTIDE SEQUENCE [LARGE SCALE GENOMIC DNA]</scope>
    <source>
        <strain evidence="2">185</strain>
        <tissue evidence="2">Leaf</tissue>
    </source>
</reference>
<dbReference type="AlphaFoldDB" id="A0A7J8YQ20"/>
<evidence type="ECO:0000313" key="3">
    <source>
        <dbReference type="Proteomes" id="UP000593577"/>
    </source>
</evidence>
<protein>
    <submittedName>
        <fullName evidence="2">Uncharacterized protein</fullName>
    </submittedName>
</protein>
<gene>
    <name evidence="2" type="ORF">Goari_022668</name>
</gene>
<evidence type="ECO:0000313" key="2">
    <source>
        <dbReference type="EMBL" id="MBA0701686.1"/>
    </source>
</evidence>
<organism evidence="2 3">
    <name type="scientific">Gossypium aridum</name>
    <name type="common">American cotton</name>
    <name type="synonym">Erioxylum aridum</name>
    <dbReference type="NCBI Taxonomy" id="34290"/>
    <lineage>
        <taxon>Eukaryota</taxon>
        <taxon>Viridiplantae</taxon>
        <taxon>Streptophyta</taxon>
        <taxon>Embryophyta</taxon>
        <taxon>Tracheophyta</taxon>
        <taxon>Spermatophyta</taxon>
        <taxon>Magnoliopsida</taxon>
        <taxon>eudicotyledons</taxon>
        <taxon>Gunneridae</taxon>
        <taxon>Pentapetalae</taxon>
        <taxon>rosids</taxon>
        <taxon>malvids</taxon>
        <taxon>Malvales</taxon>
        <taxon>Malvaceae</taxon>
        <taxon>Malvoideae</taxon>
        <taxon>Gossypium</taxon>
    </lineage>
</organism>
<sequence>MDAKDVAATKNHEEGSTYHGCEVDVSLDEMD</sequence>
<evidence type="ECO:0000256" key="1">
    <source>
        <dbReference type="SAM" id="MobiDB-lite"/>
    </source>
</evidence>
<name>A0A7J8YQ20_GOSAI</name>
<dbReference type="EMBL" id="JABFAA010329502">
    <property type="protein sequence ID" value="MBA0701686.1"/>
    <property type="molecule type" value="Genomic_DNA"/>
</dbReference>
<feature type="non-terminal residue" evidence="2">
    <location>
        <position position="31"/>
    </location>
</feature>
<feature type="region of interest" description="Disordered" evidence="1">
    <location>
        <begin position="1"/>
        <end position="31"/>
    </location>
</feature>
<feature type="compositionally biased region" description="Basic and acidic residues" evidence="1">
    <location>
        <begin position="1"/>
        <end position="16"/>
    </location>
</feature>
<dbReference type="Proteomes" id="UP000593577">
    <property type="component" value="Unassembled WGS sequence"/>
</dbReference>
<proteinExistence type="predicted"/>
<accession>A0A7J8YQ20</accession>
<keyword evidence="3" id="KW-1185">Reference proteome</keyword>